<gene>
    <name evidence="2" type="ORF">BST92_04240</name>
</gene>
<dbReference type="AlphaFoldDB" id="A0A2S7U992"/>
<proteinExistence type="predicted"/>
<dbReference type="InterPro" id="IPR025381">
    <property type="entry name" value="DUF4296"/>
</dbReference>
<evidence type="ECO:0000313" key="3">
    <source>
        <dbReference type="Proteomes" id="UP000239747"/>
    </source>
</evidence>
<comment type="caution">
    <text evidence="2">The sequence shown here is derived from an EMBL/GenBank/DDBJ whole genome shotgun (WGS) entry which is preliminary data.</text>
</comment>
<dbReference type="EMBL" id="MTPW01000001">
    <property type="protein sequence ID" value="PQJ31180.1"/>
    <property type="molecule type" value="Genomic_DNA"/>
</dbReference>
<dbReference type="RefSeq" id="WP_105070327.1">
    <property type="nucleotide sequence ID" value="NZ_MTPW01000001.1"/>
</dbReference>
<dbReference type="Proteomes" id="UP000239747">
    <property type="component" value="Unassembled WGS sequence"/>
</dbReference>
<name>A0A2S7U992_9FLAO</name>
<dbReference type="PROSITE" id="PS51257">
    <property type="entry name" value="PROKAR_LIPOPROTEIN"/>
    <property type="match status" value="1"/>
</dbReference>
<dbReference type="OrthoDB" id="1525222at2"/>
<accession>A0A2S7U992</accession>
<organism evidence="2 3">
    <name type="scientific">Nonlabens arenilitoris</name>
    <dbReference type="NCBI Taxonomy" id="1217969"/>
    <lineage>
        <taxon>Bacteria</taxon>
        <taxon>Pseudomonadati</taxon>
        <taxon>Bacteroidota</taxon>
        <taxon>Flavobacteriia</taxon>
        <taxon>Flavobacteriales</taxon>
        <taxon>Flavobacteriaceae</taxon>
        <taxon>Nonlabens</taxon>
    </lineage>
</organism>
<protein>
    <recommendedName>
        <fullName evidence="1">DUF4296 domain-containing protein</fullName>
    </recommendedName>
</protein>
<dbReference type="Pfam" id="PF14129">
    <property type="entry name" value="DUF4296"/>
    <property type="match status" value="1"/>
</dbReference>
<sequence length="139" mass="15852">MKKLLVVSIILLIGACSGIKKSPKPDPFFNTEKMASIMTDVYLIEGSMTSNRKSFVDLGIVPDQYVYQKHGIDSISYKSNFNYYADRVEDFIEVLELVDKNLQVIKDSVTERQNRLNEKPTQLDSISKNKIDKVLESVK</sequence>
<evidence type="ECO:0000313" key="2">
    <source>
        <dbReference type="EMBL" id="PQJ31180.1"/>
    </source>
</evidence>
<reference evidence="2 3" key="1">
    <citation type="submission" date="2017-01" db="EMBL/GenBank/DDBJ databases">
        <title>Trade-off between light-utilization and light-protection in marine flavobacteria.</title>
        <authorList>
            <person name="Kumagai Y."/>
            <person name="Yoshizawa S."/>
            <person name="Kogure K."/>
            <person name="Iwasaki W."/>
        </authorList>
    </citation>
    <scope>NUCLEOTIDE SEQUENCE [LARGE SCALE GENOMIC DNA]</scope>
    <source>
        <strain evidence="2 3">KCTC 32109</strain>
    </source>
</reference>
<feature type="domain" description="DUF4296" evidence="1">
    <location>
        <begin position="25"/>
        <end position="107"/>
    </location>
</feature>
<keyword evidence="3" id="KW-1185">Reference proteome</keyword>
<evidence type="ECO:0000259" key="1">
    <source>
        <dbReference type="Pfam" id="PF14129"/>
    </source>
</evidence>